<organism evidence="2 3">
    <name type="scientific">Amycolatopsis azurea DSM 43854</name>
    <dbReference type="NCBI Taxonomy" id="1238180"/>
    <lineage>
        <taxon>Bacteria</taxon>
        <taxon>Bacillati</taxon>
        <taxon>Actinomycetota</taxon>
        <taxon>Actinomycetes</taxon>
        <taxon>Pseudonocardiales</taxon>
        <taxon>Pseudonocardiaceae</taxon>
        <taxon>Amycolatopsis</taxon>
    </lineage>
</organism>
<evidence type="ECO:0000313" key="3">
    <source>
        <dbReference type="Proteomes" id="UP000014137"/>
    </source>
</evidence>
<evidence type="ECO:0000256" key="1">
    <source>
        <dbReference type="SAM" id="MobiDB-lite"/>
    </source>
</evidence>
<comment type="caution">
    <text evidence="2">The sequence shown here is derived from an EMBL/GenBank/DDBJ whole genome shotgun (WGS) entry which is preliminary data.</text>
</comment>
<dbReference type="EMBL" id="ANMG01000084">
    <property type="protein sequence ID" value="EMD22957.1"/>
    <property type="molecule type" value="Genomic_DNA"/>
</dbReference>
<reference evidence="2 3" key="1">
    <citation type="submission" date="2012-10" db="EMBL/GenBank/DDBJ databases">
        <title>Genome assembly of Amycolatopsis azurea DSM 43854.</title>
        <authorList>
            <person name="Khatri I."/>
            <person name="Kaur I."/>
            <person name="Subramanian S."/>
            <person name="Mayilraj S."/>
        </authorList>
    </citation>
    <scope>NUCLEOTIDE SEQUENCE [LARGE SCALE GENOMIC DNA]</scope>
    <source>
        <strain evidence="2 3">DSM 43854</strain>
    </source>
</reference>
<dbReference type="Proteomes" id="UP000014137">
    <property type="component" value="Unassembled WGS sequence"/>
</dbReference>
<sequence>MSDDHLDDSLKPFSINGKPPPARSRSLGAVFAPLAGSALLEHADRI</sequence>
<dbReference type="AlphaFoldDB" id="M2QA84"/>
<feature type="region of interest" description="Disordered" evidence="1">
    <location>
        <begin position="1"/>
        <end position="25"/>
    </location>
</feature>
<accession>M2QA84</accession>
<dbReference type="RefSeq" id="WP_005166233.1">
    <property type="nucleotide sequence ID" value="NZ_ANMG01000084.1"/>
</dbReference>
<evidence type="ECO:0000313" key="2">
    <source>
        <dbReference type="EMBL" id="EMD22957.1"/>
    </source>
</evidence>
<name>M2QA84_9PSEU</name>
<protein>
    <submittedName>
        <fullName evidence="2">Uncharacterized protein</fullName>
    </submittedName>
</protein>
<proteinExistence type="predicted"/>
<dbReference type="PATRIC" id="fig|1238180.3.peg.7312"/>
<gene>
    <name evidence="2" type="ORF">C791_7839</name>
</gene>